<comment type="caution">
    <text evidence="2">The sequence shown here is derived from an EMBL/GenBank/DDBJ whole genome shotgun (WGS) entry which is preliminary data.</text>
</comment>
<feature type="compositionally biased region" description="Basic residues" evidence="1">
    <location>
        <begin position="2118"/>
        <end position="2127"/>
    </location>
</feature>
<dbReference type="Proteomes" id="UP000813461">
    <property type="component" value="Unassembled WGS sequence"/>
</dbReference>
<feature type="compositionally biased region" description="Basic and acidic residues" evidence="1">
    <location>
        <begin position="74"/>
        <end position="101"/>
    </location>
</feature>
<feature type="compositionally biased region" description="Polar residues" evidence="1">
    <location>
        <begin position="375"/>
        <end position="397"/>
    </location>
</feature>
<evidence type="ECO:0000313" key="3">
    <source>
        <dbReference type="Proteomes" id="UP000813461"/>
    </source>
</evidence>
<feature type="region of interest" description="Disordered" evidence="1">
    <location>
        <begin position="2169"/>
        <end position="2332"/>
    </location>
</feature>
<evidence type="ECO:0000256" key="1">
    <source>
        <dbReference type="SAM" id="MobiDB-lite"/>
    </source>
</evidence>
<feature type="compositionally biased region" description="Polar residues" evidence="1">
    <location>
        <begin position="165"/>
        <end position="177"/>
    </location>
</feature>
<feature type="compositionally biased region" description="Basic and acidic residues" evidence="1">
    <location>
        <begin position="17"/>
        <end position="43"/>
    </location>
</feature>
<evidence type="ECO:0008006" key="4">
    <source>
        <dbReference type="Google" id="ProtNLM"/>
    </source>
</evidence>
<feature type="compositionally biased region" description="Basic and acidic residues" evidence="1">
    <location>
        <begin position="111"/>
        <end position="138"/>
    </location>
</feature>
<feature type="compositionally biased region" description="Polar residues" evidence="1">
    <location>
        <begin position="2100"/>
        <end position="2114"/>
    </location>
</feature>
<feature type="compositionally biased region" description="Basic residues" evidence="1">
    <location>
        <begin position="801"/>
        <end position="818"/>
    </location>
</feature>
<keyword evidence="3" id="KW-1185">Reference proteome</keyword>
<feature type="compositionally biased region" description="Polar residues" evidence="1">
    <location>
        <begin position="1"/>
        <end position="16"/>
    </location>
</feature>
<organism evidence="2 3">
    <name type="scientific">Paraphoma chrysanthemicola</name>
    <dbReference type="NCBI Taxonomy" id="798071"/>
    <lineage>
        <taxon>Eukaryota</taxon>
        <taxon>Fungi</taxon>
        <taxon>Dikarya</taxon>
        <taxon>Ascomycota</taxon>
        <taxon>Pezizomycotina</taxon>
        <taxon>Dothideomycetes</taxon>
        <taxon>Pleosporomycetidae</taxon>
        <taxon>Pleosporales</taxon>
        <taxon>Pleosporineae</taxon>
        <taxon>Phaeosphaeriaceae</taxon>
        <taxon>Paraphoma</taxon>
    </lineage>
</organism>
<feature type="compositionally biased region" description="Polar residues" evidence="1">
    <location>
        <begin position="1867"/>
        <end position="1879"/>
    </location>
</feature>
<proteinExistence type="predicted"/>
<accession>A0A8K0RDQ1</accession>
<feature type="compositionally biased region" description="Basic residues" evidence="1">
    <location>
        <begin position="634"/>
        <end position="649"/>
    </location>
</feature>
<feature type="region of interest" description="Disordered" evidence="1">
    <location>
        <begin position="440"/>
        <end position="463"/>
    </location>
</feature>
<feature type="region of interest" description="Disordered" evidence="1">
    <location>
        <begin position="1156"/>
        <end position="1419"/>
    </location>
</feature>
<feature type="compositionally biased region" description="Acidic residues" evidence="1">
    <location>
        <begin position="914"/>
        <end position="925"/>
    </location>
</feature>
<dbReference type="OrthoDB" id="5365701at2759"/>
<feature type="compositionally biased region" description="Basic and acidic residues" evidence="1">
    <location>
        <begin position="1800"/>
        <end position="1811"/>
    </location>
</feature>
<feature type="compositionally biased region" description="Low complexity" evidence="1">
    <location>
        <begin position="1785"/>
        <end position="1799"/>
    </location>
</feature>
<feature type="compositionally biased region" description="Low complexity" evidence="1">
    <location>
        <begin position="819"/>
        <end position="833"/>
    </location>
</feature>
<feature type="region of interest" description="Disordered" evidence="1">
    <location>
        <begin position="725"/>
        <end position="779"/>
    </location>
</feature>
<feature type="compositionally biased region" description="Basic and acidic residues" evidence="1">
    <location>
        <begin position="1855"/>
        <end position="1866"/>
    </location>
</feature>
<name>A0A8K0RDQ1_9PLEO</name>
<feature type="region of interest" description="Disordered" evidence="1">
    <location>
        <begin position="1435"/>
        <end position="1503"/>
    </location>
</feature>
<feature type="compositionally biased region" description="Basic and acidic residues" evidence="1">
    <location>
        <begin position="1395"/>
        <end position="1417"/>
    </location>
</feature>
<feature type="compositionally biased region" description="Basic and acidic residues" evidence="1">
    <location>
        <begin position="1177"/>
        <end position="1320"/>
    </location>
</feature>
<feature type="compositionally biased region" description="Basic and acidic residues" evidence="1">
    <location>
        <begin position="1932"/>
        <end position="1950"/>
    </location>
</feature>
<feature type="compositionally biased region" description="Basic and acidic residues" evidence="1">
    <location>
        <begin position="1656"/>
        <end position="1671"/>
    </location>
</feature>
<feature type="compositionally biased region" description="Low complexity" evidence="1">
    <location>
        <begin position="321"/>
        <end position="369"/>
    </location>
</feature>
<feature type="compositionally biased region" description="Polar residues" evidence="1">
    <location>
        <begin position="1165"/>
        <end position="1176"/>
    </location>
</feature>
<feature type="compositionally biased region" description="Polar residues" evidence="1">
    <location>
        <begin position="1492"/>
        <end position="1503"/>
    </location>
</feature>
<gene>
    <name evidence="2" type="ORF">FB567DRAFT_464206</name>
</gene>
<feature type="region of interest" description="Disordered" evidence="1">
    <location>
        <begin position="541"/>
        <end position="594"/>
    </location>
</feature>
<feature type="compositionally biased region" description="Basic residues" evidence="1">
    <location>
        <begin position="756"/>
        <end position="768"/>
    </location>
</feature>
<feature type="compositionally biased region" description="Basic and acidic residues" evidence="1">
    <location>
        <begin position="2055"/>
        <end position="2080"/>
    </location>
</feature>
<feature type="region of interest" description="Disordered" evidence="1">
    <location>
        <begin position="1569"/>
        <end position="2036"/>
    </location>
</feature>
<feature type="compositionally biased region" description="Low complexity" evidence="1">
    <location>
        <begin position="1466"/>
        <end position="1478"/>
    </location>
</feature>
<feature type="compositionally biased region" description="Basic residues" evidence="1">
    <location>
        <begin position="1970"/>
        <end position="1981"/>
    </location>
</feature>
<feature type="compositionally biased region" description="Low complexity" evidence="1">
    <location>
        <begin position="1825"/>
        <end position="1853"/>
    </location>
</feature>
<feature type="compositionally biased region" description="Low complexity" evidence="1">
    <location>
        <begin position="1639"/>
        <end position="1648"/>
    </location>
</feature>
<feature type="compositionally biased region" description="Basic residues" evidence="1">
    <location>
        <begin position="1775"/>
        <end position="1784"/>
    </location>
</feature>
<feature type="compositionally biased region" description="Basic and acidic residues" evidence="1">
    <location>
        <begin position="2216"/>
        <end position="2233"/>
    </location>
</feature>
<feature type="compositionally biased region" description="Polar residues" evidence="1">
    <location>
        <begin position="1384"/>
        <end position="1393"/>
    </location>
</feature>
<feature type="region of interest" description="Disordered" evidence="1">
    <location>
        <begin position="1"/>
        <end position="420"/>
    </location>
</feature>
<sequence>MWSRITGKSDSGSSASNRDRDEEGKRRRTSESTRAKRDRDADGRSVVSSTSTRKPSRRDAPPSSIASFATAFDEMPRARASDDFYEDPRDERYARRRDDRPSSYAESSVSTRRDRSRSRDRDDKAAKKSKSKDQDRKVEKRRSTRSERSGSSSQVGGYRGDIVDSPTQLTRSFSGQIGSEGFSPFPGQAGMSSHVQDQFPGQDPAQYATSALPGGHPFGAAAEYYNDQGESVHQQPGVRPQPPSVIVGQDTPHLMSAAALPNPVADTGSGAAADFYGGGADTPPTKPPRPSSMPGSFYEDDPAPQKPARPTSKPPKPAKPGKLSSAATLASGAALGYAVGHGSSNTHQSTSYSSSNNYNSTSYTNGNSGPAPGPYSQSGFPSTTTPNGSNHIPTYSQAMDGAPPPKPPRPGKSEKQSSGSNAGLYAAAGAAGLAAYGLHQHNSHSNSHDHNHNHNHIHTHNYSSSTPGAFPGQTYNNNNNNGALPSSSPYMTGGMTQRHQHTGPVSRFVDWWKDYEDVQKMEDYTEYIGVCKGCFDPRSSVMDAPRKHHYNRRRSSEYMRPSGGIEKQSRYSLKEKKSHSSFSSGDERRRKQSSSAAGWVAAGLGGIGLAKAGKAVLSTGRNDFDDTYSIKSGRTSHSRISRHDRSRSRDRKDYSYGVSDIRRRSRSRDRMSQMSVGVTKDKKDYKVIRRRSRSRSRSSSSSRDGKSGFGTALGAGLAGAVLGAAVSKKRRSRSRSRSPKKVVVQHWRDSSDDERRRRRSQQLRRKSSRSSASGASVIDISQNTQAQGGFLGGFFAAPPPKVRRQKSFSSSHKKKKKGFFNFGNGSVSSSSDSEMAFGTGYVRRKRRASPKRRNSDERLKATLAGLGATAAAIAAAKAGRSSGKHSSEVVAVKEHRKSRKSSDRPRPASRYGDDEWEDLPDDDTSDSSSDAGLVYGDYDWRKGKSQESLVSNGSGTNKWGWRWGFGKKKRKSSDNLYDNIASTSFIGPATAGAAGAITGAAIGTQLGRHDSESSSVHTLQTVYPVASNDPGTFDARRTSSIPTPQPMITSGLGAISIQQPQPVHQVPGAMYSTQASSQTGYPAPAGPPVFSQAPGQYPYPTQFQTQNVIVQASQPAIHPPIPRRSNSSPIQTSTWKRDAAIAGLAATAGVAAITAAKRNDRKPGSPSSNVRFSLTHEQAEKDERERRREQDRREEEDRRYREQQKREDDARRDEEDRRRREQQRQEDEARRAEEERRRDQLRREEEARQEEERRRGELTRQQEEARRYIEAERLAKIEVERIADERRRQQNEIREREAREAEARDRREREARAEAQRQADLEAQAEQMRRERREAEKRDADRIEAQRREAEIQEDIENRRREREAQEYAERYSSRDQRKIEPQRTGSSISSVATDVRRKEKELEERERDIVQPDNRKSTVATAVAAGAAAAITSAAISSYKGKDKEKKERKEKTRDQDRDRRRDSSSSMKNVSPSSASTVRPSTVRAYEPSDASTVRPSTVKTYEPSSVVTYAPSNIQQDYADDDIFDPQLFKKQTARGVLKDWEDRYNGPQVTQAEFFAPKELLQNDNLPKVRPVDPNEGATNLTMTEAHDESNTRPIAPPYPHPYAFVATRDGRPSSQQSWPVPSLNLIAPTPPGSRAPSVRSASAPPSPNIEPVKEEKEEPKSEEANRARSRVSWGENQFHHFEVPTPDSYREQFVSDGDLKNQEKKHQEDTVVVEHDSPKSSGQATTYQPYRPGRSTQVSEPPEIAPSTQYVRNEKESDWDSIVDASSSKISKKEKKKAKAAAAAAAAAAVTAASDRNDWDDYRRDTSSVISNPFSDSHRAPSTIAPSTVSSIPSTSSVYQSPSYVSTSDLDLKRGVSDVTKDFSTTKGQVSAEPTSMHIPGSFDEASVITAVNDKPADDDWDSPSKTTKKGKKKSKSTDDVLAMQDTPKDTSKDTPKRVEAERVPVSEPSRQSVPEPEPEAKLSKKDKKKKSKAAKRASVDSWEESDVSPLASPTVERDIRDLEPSSVSRPTSQPMAAYEPPRSEGGSSKVAAAAMAGGFAALLGNSMKQDQDRIRSDFEHARQSLESVEKHASRDAPSSSTNGTRSGDHPDRSAPTSSTTFGNDTSVDAKSPRTKKEKRHSSGVWSPTVGSPLRTETKYEDYMGAPLKQPVFDQRVMVEAPQVPTEAPLTTAPESYISRNVNDSGYYAPDDAPRKESADRDSDEFFSAGSEEREKARTNAQEADRVEGPFTTSPSKYRSDESRPSVSPKSKYDDDTRSVGSSRSKYDEDPDREERRRLRKEETRAESRERSRDRGYEFDDGSERKRRHRRRETDDGADDWDTRSTI</sequence>
<feature type="compositionally biased region" description="Basic residues" evidence="1">
    <location>
        <begin position="727"/>
        <end position="740"/>
    </location>
</feature>
<feature type="compositionally biased region" description="Basic and acidic residues" evidence="1">
    <location>
        <begin position="746"/>
        <end position="755"/>
    </location>
</feature>
<feature type="non-terminal residue" evidence="2">
    <location>
        <position position="2332"/>
    </location>
</feature>
<protein>
    <recommendedName>
        <fullName evidence="4">Involucrin repeat protein</fullName>
    </recommendedName>
</protein>
<feature type="compositionally biased region" description="Basic and acidic residues" evidence="1">
    <location>
        <begin position="2270"/>
        <end position="2309"/>
    </location>
</feature>
<feature type="compositionally biased region" description="Basic and acidic residues" evidence="1">
    <location>
        <begin position="2197"/>
        <end position="2206"/>
    </location>
</feature>
<evidence type="ECO:0000313" key="2">
    <source>
        <dbReference type="EMBL" id="KAH7091134.1"/>
    </source>
</evidence>
<feature type="compositionally biased region" description="Polar residues" evidence="1">
    <location>
        <begin position="2011"/>
        <end position="2020"/>
    </location>
</feature>
<feature type="compositionally biased region" description="Pro residues" evidence="1">
    <location>
        <begin position="304"/>
        <end position="318"/>
    </location>
</feature>
<feature type="region of interest" description="Disordered" evidence="1">
    <location>
        <begin position="791"/>
        <end position="835"/>
    </location>
</feature>
<feature type="compositionally biased region" description="Basic and acidic residues" evidence="1">
    <location>
        <begin position="1441"/>
        <end position="1465"/>
    </location>
</feature>
<feature type="region of interest" description="Disordered" evidence="1">
    <location>
        <begin position="623"/>
        <end position="712"/>
    </location>
</feature>
<feature type="compositionally biased region" description="Polar residues" evidence="1">
    <location>
        <begin position="1724"/>
        <end position="1744"/>
    </location>
</feature>
<feature type="region of interest" description="Disordered" evidence="1">
    <location>
        <begin position="877"/>
        <end position="930"/>
    </location>
</feature>
<reference evidence="2" key="1">
    <citation type="journal article" date="2021" name="Nat. Commun.">
        <title>Genetic determinants of endophytism in the Arabidopsis root mycobiome.</title>
        <authorList>
            <person name="Mesny F."/>
            <person name="Miyauchi S."/>
            <person name="Thiergart T."/>
            <person name="Pickel B."/>
            <person name="Atanasova L."/>
            <person name="Karlsson M."/>
            <person name="Huettel B."/>
            <person name="Barry K.W."/>
            <person name="Haridas S."/>
            <person name="Chen C."/>
            <person name="Bauer D."/>
            <person name="Andreopoulos W."/>
            <person name="Pangilinan J."/>
            <person name="LaButti K."/>
            <person name="Riley R."/>
            <person name="Lipzen A."/>
            <person name="Clum A."/>
            <person name="Drula E."/>
            <person name="Henrissat B."/>
            <person name="Kohler A."/>
            <person name="Grigoriev I.V."/>
            <person name="Martin F.M."/>
            <person name="Hacquard S."/>
        </authorList>
    </citation>
    <scope>NUCLEOTIDE SEQUENCE</scope>
    <source>
        <strain evidence="2">MPI-SDFR-AT-0120</strain>
    </source>
</reference>
<dbReference type="EMBL" id="JAGMVJ010000004">
    <property type="protein sequence ID" value="KAH7091134.1"/>
    <property type="molecule type" value="Genomic_DNA"/>
</dbReference>
<feature type="compositionally biased region" description="Basic and acidic residues" evidence="1">
    <location>
        <begin position="1327"/>
        <end position="1382"/>
    </location>
</feature>
<feature type="compositionally biased region" description="Polar residues" evidence="1">
    <location>
        <begin position="2082"/>
        <end position="2091"/>
    </location>
</feature>
<feature type="region of interest" description="Disordered" evidence="1">
    <location>
        <begin position="2054"/>
        <end position="2140"/>
    </location>
</feature>
<feature type="compositionally biased region" description="Basic and acidic residues" evidence="1">
    <location>
        <begin position="1702"/>
        <end position="1723"/>
    </location>
</feature>